<feature type="coiled-coil region" evidence="5">
    <location>
        <begin position="558"/>
        <end position="592"/>
    </location>
</feature>
<evidence type="ECO:0000256" key="1">
    <source>
        <dbReference type="ARBA" id="ARBA00022448"/>
    </source>
</evidence>
<dbReference type="GO" id="GO:0000422">
    <property type="term" value="P:autophagy of mitochondrion"/>
    <property type="evidence" value="ECO:0007669"/>
    <property type="project" value="TreeGrafter"/>
</dbReference>
<sequence>MDVAMTKAQQHAEAEEKNQFGILLHVGDASTGTVHIVPLTSTHVLVEEVRKDLERLSGVPTMDQILLGGPPFGRLDPRRIIEYYGIPAEDKEVFLYDRRLLSLDSAMPAPTSAASTPILIDLPSQPTTSSEGSKMLSESSHPMMRALAEYEGYFQLQTSQSEALENGTRANISLSEQGAQELQIQERAITAAIANLELFKTSMMKHFAPFWMEFQTTKSKHERLLSEFEQYVEALATVKLHPALTTDTRKTLYDCIPVQKEREWAVQCEQSHAHVEGQVLKLQQVHDDICKEVTAMLTIHANSRREYDDARLILEEMKALRDKQMTITNTLRDNLQYVLSSIEETSLIARGSNPMQASTNALDVCRRIDALYQGQQKMIPDAQGLVKNVMIHVKTIAAIKATAFERVQFTLRQISIAQSKIRDFENSLAVFREAISAQTEHFYELEHLEKLPESYAACLKEILRRHQYGRKFSDRIQLMAEELAQLREDEVQHREAFLRNFGQHLPRDFVSGLAEKPSHCEFRMRPFDQSLPMIEDDNENAVRSPSDEFVDCEDHGSAFEMTSKVDRLQERCKELELRVSELTAELVQSKKNFLFDGSESDSISRSDISKTSAHEGDSSCEFPLVVALAETAGGMTSSLEAERSNVVNQELAAVRRNIGIDNKEATIAKLESENQQFLLNAAAFEEYPFDHVVICSHVYLLLIDCGFLNRAERSRQEMQLKETQSKLQQTNADLRTSLCQILELLQLHVELPLENNHVDAFLNDNFHIVETRVKELLACAESEMSELMKRRSDHCLLESEQDPDDSFKISFRRFSVNDLALFLPTSAPGSDAQRVYLAFHLGCPHRFLSEESISSFSNDGQRYPDYVVGRIVLIDEQITTEANNPYALHLGTMFYVLTVASLHES</sequence>
<reference evidence="9 10" key="1">
    <citation type="journal article" date="2021" name="Genome Biol.">
        <title>AFLAP: assembly-free linkage analysis pipeline using k-mers from genome sequencing data.</title>
        <authorList>
            <person name="Fletcher K."/>
            <person name="Zhang L."/>
            <person name="Gil J."/>
            <person name="Han R."/>
            <person name="Cavanaugh K."/>
            <person name="Michelmore R."/>
        </authorList>
    </citation>
    <scope>NUCLEOTIDE SEQUENCE [LARGE SCALE GENOMIC DNA]</scope>
    <source>
        <strain evidence="9 10">SF5</strain>
    </source>
</reference>
<gene>
    <name evidence="9" type="ORF">CCR75_001330</name>
</gene>
<evidence type="ECO:0000256" key="6">
    <source>
        <dbReference type="SAM" id="MobiDB-lite"/>
    </source>
</evidence>
<dbReference type="GO" id="GO:0061709">
    <property type="term" value="P:reticulophagy"/>
    <property type="evidence" value="ECO:0007669"/>
    <property type="project" value="TreeGrafter"/>
</dbReference>
<feature type="domain" description="Autophagy protein ATG17-like" evidence="7">
    <location>
        <begin position="160"/>
        <end position="505"/>
    </location>
</feature>
<accession>A0A976IBW2</accession>
<evidence type="ECO:0000313" key="10">
    <source>
        <dbReference type="Proteomes" id="UP000294530"/>
    </source>
</evidence>
<dbReference type="GO" id="GO:0060090">
    <property type="term" value="F:molecular adaptor activity"/>
    <property type="evidence" value="ECO:0007669"/>
    <property type="project" value="TreeGrafter"/>
</dbReference>
<evidence type="ECO:0000259" key="8">
    <source>
        <dbReference type="Pfam" id="PF10377"/>
    </source>
</evidence>
<dbReference type="Pfam" id="PF10377">
    <property type="entry name" value="ATG11"/>
    <property type="match status" value="1"/>
</dbReference>
<name>A0A976IBW2_BRELC</name>
<protein>
    <recommendedName>
        <fullName evidence="11">Autophagy-related protein 11 C-terminal domain-containing protein</fullName>
    </recommendedName>
</protein>
<evidence type="ECO:0000256" key="4">
    <source>
        <dbReference type="ARBA" id="ARBA00023054"/>
    </source>
</evidence>
<dbReference type="PANTHER" id="PTHR13222:SF1">
    <property type="entry name" value="RB1-INDUCIBLE COILED-COIL PROTEIN 1"/>
    <property type="match status" value="1"/>
</dbReference>
<organism evidence="9 10">
    <name type="scientific">Bremia lactucae</name>
    <name type="common">Lettuce downy mildew</name>
    <dbReference type="NCBI Taxonomy" id="4779"/>
    <lineage>
        <taxon>Eukaryota</taxon>
        <taxon>Sar</taxon>
        <taxon>Stramenopiles</taxon>
        <taxon>Oomycota</taxon>
        <taxon>Peronosporomycetes</taxon>
        <taxon>Peronosporales</taxon>
        <taxon>Peronosporaceae</taxon>
        <taxon>Bremia</taxon>
    </lineage>
</organism>
<evidence type="ECO:0000256" key="3">
    <source>
        <dbReference type="ARBA" id="ARBA00023006"/>
    </source>
</evidence>
<dbReference type="PANTHER" id="PTHR13222">
    <property type="entry name" value="RB1-INDUCIBLE COILED-COIL"/>
    <property type="match status" value="1"/>
</dbReference>
<dbReference type="Pfam" id="PF04108">
    <property type="entry name" value="ATG17_like"/>
    <property type="match status" value="1"/>
</dbReference>
<dbReference type="InterPro" id="IPR019460">
    <property type="entry name" value="Atg11_C"/>
</dbReference>
<comment type="caution">
    <text evidence="9">The sequence shown here is derived from an EMBL/GenBank/DDBJ whole genome shotgun (WGS) entry which is preliminary data.</text>
</comment>
<proteinExistence type="predicted"/>
<dbReference type="GO" id="GO:0019901">
    <property type="term" value="F:protein kinase binding"/>
    <property type="evidence" value="ECO:0007669"/>
    <property type="project" value="TreeGrafter"/>
</dbReference>
<dbReference type="GO" id="GO:0034045">
    <property type="term" value="C:phagophore assembly site membrane"/>
    <property type="evidence" value="ECO:0007669"/>
    <property type="project" value="TreeGrafter"/>
</dbReference>
<keyword evidence="2" id="KW-0653">Protein transport</keyword>
<evidence type="ECO:0000313" key="9">
    <source>
        <dbReference type="EMBL" id="TDH65909.1"/>
    </source>
</evidence>
<feature type="compositionally biased region" description="Basic and acidic residues" evidence="6">
    <location>
        <begin position="602"/>
        <end position="617"/>
    </location>
</feature>
<keyword evidence="4 5" id="KW-0175">Coiled coil</keyword>
<dbReference type="InterPro" id="IPR045326">
    <property type="entry name" value="ATG17-like_dom"/>
</dbReference>
<dbReference type="GO" id="GO:0015031">
    <property type="term" value="P:protein transport"/>
    <property type="evidence" value="ECO:0007669"/>
    <property type="project" value="UniProtKB-KW"/>
</dbReference>
<dbReference type="GO" id="GO:0000045">
    <property type="term" value="P:autophagosome assembly"/>
    <property type="evidence" value="ECO:0007669"/>
    <property type="project" value="InterPro"/>
</dbReference>
<dbReference type="RefSeq" id="XP_067815408.1">
    <property type="nucleotide sequence ID" value="XM_067959434.1"/>
</dbReference>
<dbReference type="EMBL" id="SHOA02000013">
    <property type="protein sequence ID" value="TDH65909.1"/>
    <property type="molecule type" value="Genomic_DNA"/>
</dbReference>
<feature type="region of interest" description="Disordered" evidence="6">
    <location>
        <begin position="116"/>
        <end position="136"/>
    </location>
</feature>
<keyword evidence="1" id="KW-0813">Transport</keyword>
<dbReference type="GO" id="GO:1990316">
    <property type="term" value="C:Atg1/ULK1 kinase complex"/>
    <property type="evidence" value="ECO:0007669"/>
    <property type="project" value="TreeGrafter"/>
</dbReference>
<dbReference type="GO" id="GO:0034517">
    <property type="term" value="P:ribophagy"/>
    <property type="evidence" value="ECO:0007669"/>
    <property type="project" value="TreeGrafter"/>
</dbReference>
<evidence type="ECO:0000256" key="2">
    <source>
        <dbReference type="ARBA" id="ARBA00022927"/>
    </source>
</evidence>
<feature type="domain" description="Autophagy-related protein 11 C-terminal" evidence="8">
    <location>
        <begin position="804"/>
        <end position="900"/>
    </location>
</feature>
<dbReference type="GeneID" id="94345105"/>
<keyword evidence="3" id="KW-0072">Autophagy</keyword>
<dbReference type="InterPro" id="IPR040040">
    <property type="entry name" value="ATG11"/>
</dbReference>
<dbReference type="Proteomes" id="UP000294530">
    <property type="component" value="Unassembled WGS sequence"/>
</dbReference>
<dbReference type="GO" id="GO:0034727">
    <property type="term" value="P:piecemeal microautophagy of the nucleus"/>
    <property type="evidence" value="ECO:0007669"/>
    <property type="project" value="TreeGrafter"/>
</dbReference>
<dbReference type="OrthoDB" id="447953at2759"/>
<evidence type="ECO:0000256" key="5">
    <source>
        <dbReference type="SAM" id="Coils"/>
    </source>
</evidence>
<evidence type="ECO:0008006" key="11">
    <source>
        <dbReference type="Google" id="ProtNLM"/>
    </source>
</evidence>
<evidence type="ECO:0000259" key="7">
    <source>
        <dbReference type="Pfam" id="PF04108"/>
    </source>
</evidence>
<dbReference type="KEGG" id="blac:94345105"/>
<dbReference type="AlphaFoldDB" id="A0A976IBW2"/>
<keyword evidence="10" id="KW-1185">Reference proteome</keyword>
<feature type="region of interest" description="Disordered" evidence="6">
    <location>
        <begin position="597"/>
        <end position="617"/>
    </location>
</feature>